<protein>
    <submittedName>
        <fullName evidence="1">Uncharacterized protein</fullName>
    </submittedName>
</protein>
<evidence type="ECO:0000313" key="1">
    <source>
        <dbReference type="EMBL" id="URD93742.1"/>
    </source>
</evidence>
<proteinExistence type="predicted"/>
<accession>A0A9E7FEL6</accession>
<name>A0A9E7FEL6_9LILI</name>
<organism evidence="1 2">
    <name type="scientific">Musa troglodytarum</name>
    <name type="common">fe'i banana</name>
    <dbReference type="NCBI Taxonomy" id="320322"/>
    <lineage>
        <taxon>Eukaryota</taxon>
        <taxon>Viridiplantae</taxon>
        <taxon>Streptophyta</taxon>
        <taxon>Embryophyta</taxon>
        <taxon>Tracheophyta</taxon>
        <taxon>Spermatophyta</taxon>
        <taxon>Magnoliopsida</taxon>
        <taxon>Liliopsida</taxon>
        <taxon>Zingiberales</taxon>
        <taxon>Musaceae</taxon>
        <taxon>Musa</taxon>
    </lineage>
</organism>
<gene>
    <name evidence="1" type="ORF">MUK42_34429</name>
</gene>
<evidence type="ECO:0000313" key="2">
    <source>
        <dbReference type="Proteomes" id="UP001055439"/>
    </source>
</evidence>
<dbReference type="EMBL" id="CP097505">
    <property type="protein sequence ID" value="URD93742.1"/>
    <property type="molecule type" value="Genomic_DNA"/>
</dbReference>
<reference evidence="1" key="1">
    <citation type="submission" date="2022-05" db="EMBL/GenBank/DDBJ databases">
        <title>The Musa troglodytarum L. genome provides insights into the mechanism of non-climacteric behaviour and enrichment of carotenoids.</title>
        <authorList>
            <person name="Wang J."/>
        </authorList>
    </citation>
    <scope>NUCLEOTIDE SEQUENCE</scope>
    <source>
        <tissue evidence="1">Leaf</tissue>
    </source>
</reference>
<dbReference type="AlphaFoldDB" id="A0A9E7FEL6"/>
<keyword evidence="2" id="KW-1185">Reference proteome</keyword>
<sequence length="71" mass="7906">MQPRFQLSWGTHLAEGLQTLFSCNDGLVASKVGLLTEFRASEVSGESGLANYANHQRLWRTFATARKNAHK</sequence>
<dbReference type="Proteomes" id="UP001055439">
    <property type="component" value="Chromosome 3"/>
</dbReference>